<feature type="domain" description="Fe2OG dioxygenase" evidence="7">
    <location>
        <begin position="121"/>
        <end position="231"/>
    </location>
</feature>
<dbReference type="GO" id="GO:0005783">
    <property type="term" value="C:endoplasmic reticulum"/>
    <property type="evidence" value="ECO:0007669"/>
    <property type="project" value="TreeGrafter"/>
</dbReference>
<dbReference type="PANTHER" id="PTHR10869:SF244">
    <property type="entry name" value="PROLYL 4-HYDROXYLASE SUBUNIT ALPHA-2"/>
    <property type="match status" value="1"/>
</dbReference>
<accession>A0A3P8IGW3</accession>
<dbReference type="AlphaFoldDB" id="A0A3P8IGW3"/>
<comment type="cofactor">
    <cofactor evidence="1">
        <name>L-ascorbate</name>
        <dbReference type="ChEBI" id="CHEBI:38290"/>
    </cofactor>
</comment>
<keyword evidence="3" id="KW-0847">Vitamin C</keyword>
<gene>
    <name evidence="8" type="ORF">HPBE_LOCUS25911</name>
</gene>
<name>A0A3P8IGW3_HELPZ</name>
<dbReference type="GO" id="GO:0005506">
    <property type="term" value="F:iron ion binding"/>
    <property type="evidence" value="ECO:0007669"/>
    <property type="project" value="InterPro"/>
</dbReference>
<dbReference type="GO" id="GO:0004656">
    <property type="term" value="F:procollagen-proline 4-dioxygenase activity"/>
    <property type="evidence" value="ECO:0007669"/>
    <property type="project" value="TreeGrafter"/>
</dbReference>
<dbReference type="PROSITE" id="PS51471">
    <property type="entry name" value="FE2OG_OXY"/>
    <property type="match status" value="1"/>
</dbReference>
<keyword evidence="2" id="KW-0479">Metal-binding</keyword>
<dbReference type="GO" id="GO:0031418">
    <property type="term" value="F:L-ascorbic acid binding"/>
    <property type="evidence" value="ECO:0007669"/>
    <property type="project" value="UniProtKB-KW"/>
</dbReference>
<dbReference type="Gene3D" id="2.60.120.620">
    <property type="entry name" value="q2cbj1_9rhob like domain"/>
    <property type="match status" value="2"/>
</dbReference>
<evidence type="ECO:0000313" key="8">
    <source>
        <dbReference type="EMBL" id="VDP54606.1"/>
    </source>
</evidence>
<evidence type="ECO:0000256" key="4">
    <source>
        <dbReference type="ARBA" id="ARBA00022964"/>
    </source>
</evidence>
<protein>
    <recommendedName>
        <fullName evidence="7">Fe2OG dioxygenase domain-containing protein</fullName>
    </recommendedName>
</protein>
<keyword evidence="6" id="KW-0408">Iron</keyword>
<evidence type="ECO:0000256" key="2">
    <source>
        <dbReference type="ARBA" id="ARBA00022723"/>
    </source>
</evidence>
<dbReference type="InterPro" id="IPR045054">
    <property type="entry name" value="P4HA-like"/>
</dbReference>
<keyword evidence="4" id="KW-0223">Dioxygenase</keyword>
<evidence type="ECO:0000256" key="1">
    <source>
        <dbReference type="ARBA" id="ARBA00001961"/>
    </source>
</evidence>
<organism evidence="8">
    <name type="scientific">Heligmosomoides polygyrus</name>
    <name type="common">Parasitic roundworm</name>
    <dbReference type="NCBI Taxonomy" id="6339"/>
    <lineage>
        <taxon>Eukaryota</taxon>
        <taxon>Metazoa</taxon>
        <taxon>Ecdysozoa</taxon>
        <taxon>Nematoda</taxon>
        <taxon>Chromadorea</taxon>
        <taxon>Rhabditida</taxon>
        <taxon>Rhabditina</taxon>
        <taxon>Rhabditomorpha</taxon>
        <taxon>Strongyloidea</taxon>
        <taxon>Heligmosomidae</taxon>
        <taxon>Heligmosomoides</taxon>
    </lineage>
</organism>
<evidence type="ECO:0000259" key="7">
    <source>
        <dbReference type="PROSITE" id="PS51471"/>
    </source>
</evidence>
<reference evidence="8" key="1">
    <citation type="submission" date="2018-11" db="EMBL/GenBank/DDBJ databases">
        <authorList>
            <consortium name="Pathogen Informatics"/>
        </authorList>
    </citation>
    <scope>NUCLEOTIDE SEQUENCE [LARGE SCALE GENOMIC DNA]</scope>
</reference>
<evidence type="ECO:0000256" key="3">
    <source>
        <dbReference type="ARBA" id="ARBA00022896"/>
    </source>
</evidence>
<sequence>MSYHPGGHYAPHYDYLTFKSTAQWDSWTKMLKNRFATFLLSLQRAAKGGGTVFPHLDVTVMPSPGDVVFWTNMDAHEDLVPTLLLISFSSYICRLTKTCCILLDRIYISLLSKSNHLKRTRLYMALILSYHPGGHYAPHYDYLTFKSTAQWDSWTKMLKNRFATFLLSLQRAAKGGGTVFPHLDVTVMPSPGDVIFWTNMDAHEDLANKTLHGACVVEEGVKIATTLWIRAKDQDMLLSPLHDGRFDINKLVHPNLAFFGMTPATQL</sequence>
<dbReference type="InterPro" id="IPR006620">
    <property type="entry name" value="Pro_4_hyd_alph"/>
</dbReference>
<dbReference type="SMART" id="SM00702">
    <property type="entry name" value="P4Hc"/>
    <property type="match status" value="1"/>
</dbReference>
<dbReference type="OrthoDB" id="420380at2759"/>
<dbReference type="InterPro" id="IPR005123">
    <property type="entry name" value="Oxoglu/Fe-dep_dioxygenase_dom"/>
</dbReference>
<evidence type="ECO:0000256" key="6">
    <source>
        <dbReference type="ARBA" id="ARBA00023004"/>
    </source>
</evidence>
<proteinExistence type="predicted"/>
<dbReference type="PANTHER" id="PTHR10869">
    <property type="entry name" value="PROLYL 4-HYDROXYLASE ALPHA SUBUNIT"/>
    <property type="match status" value="1"/>
</dbReference>
<dbReference type="Pfam" id="PF13640">
    <property type="entry name" value="2OG-FeII_Oxy_3"/>
    <property type="match status" value="2"/>
</dbReference>
<dbReference type="InterPro" id="IPR044862">
    <property type="entry name" value="Pro_4_hyd_alph_FE2OG_OXY"/>
</dbReference>
<keyword evidence="5" id="KW-0560">Oxidoreductase</keyword>
<evidence type="ECO:0000256" key="5">
    <source>
        <dbReference type="ARBA" id="ARBA00023002"/>
    </source>
</evidence>
<dbReference type="EMBL" id="UZAH01038815">
    <property type="protein sequence ID" value="VDP54606.1"/>
    <property type="molecule type" value="Genomic_DNA"/>
</dbReference>